<gene>
    <name evidence="2" type="ORF">CTRI78_v003454</name>
</gene>
<reference evidence="2 3" key="1">
    <citation type="submission" date="2018-12" db="EMBL/GenBank/DDBJ databases">
        <title>Genome sequence and assembly of Colletotrichum trifolii.</title>
        <authorList>
            <person name="Gan P."/>
            <person name="Shirasu K."/>
        </authorList>
    </citation>
    <scope>NUCLEOTIDE SEQUENCE [LARGE SCALE GENOMIC DNA]</scope>
    <source>
        <strain evidence="2 3">543-2</strain>
    </source>
</reference>
<name>A0A4R8RJG2_COLTR</name>
<protein>
    <submittedName>
        <fullName evidence="2">Uncharacterized protein</fullName>
    </submittedName>
</protein>
<comment type="caution">
    <text evidence="2">The sequence shown here is derived from an EMBL/GenBank/DDBJ whole genome shotgun (WGS) entry which is preliminary data.</text>
</comment>
<proteinExistence type="predicted"/>
<dbReference type="EMBL" id="RYZW01000021">
    <property type="protein sequence ID" value="TDZ65916.1"/>
    <property type="molecule type" value="Genomic_DNA"/>
</dbReference>
<dbReference type="Proteomes" id="UP000295703">
    <property type="component" value="Unassembled WGS sequence"/>
</dbReference>
<evidence type="ECO:0000313" key="3">
    <source>
        <dbReference type="Proteomes" id="UP000295703"/>
    </source>
</evidence>
<evidence type="ECO:0000256" key="1">
    <source>
        <dbReference type="SAM" id="MobiDB-lite"/>
    </source>
</evidence>
<sequence>MLVTGQGYSVQAQIPPRAVTEPGQGPRPFAGQNKPLRANMVCTALSVILRVKEGCLNRRLFRQPGGPSPTSGMATNEWTIDVAICRIGSRPARIKRSAFSAQAHTQLPTLAPSSCSSRPDGKPRREPVLQALRAKDVRGLHFQEKVDAGESRCSSQMLILLPTRHGGRRLCSVGSNANAIQMRLSQSSTKSVLHACENMTGPSLSLASALGLPTIISAMHLLHAVPRQLQPGPEADFSLGPVPWRMRAFTTHTLRNSDDSTCQTDNSAQRALALNRAIFRSFALPAGIQVSGPPENPVTAGFMAVKKLSVALVFASHPTTLAWPRVEYVDGGKEMSCLWLE</sequence>
<dbReference type="AlphaFoldDB" id="A0A4R8RJG2"/>
<organism evidence="2 3">
    <name type="scientific">Colletotrichum trifolii</name>
    <dbReference type="NCBI Taxonomy" id="5466"/>
    <lineage>
        <taxon>Eukaryota</taxon>
        <taxon>Fungi</taxon>
        <taxon>Dikarya</taxon>
        <taxon>Ascomycota</taxon>
        <taxon>Pezizomycotina</taxon>
        <taxon>Sordariomycetes</taxon>
        <taxon>Hypocreomycetidae</taxon>
        <taxon>Glomerellales</taxon>
        <taxon>Glomerellaceae</taxon>
        <taxon>Colletotrichum</taxon>
        <taxon>Colletotrichum orbiculare species complex</taxon>
    </lineage>
</organism>
<keyword evidence="3" id="KW-1185">Reference proteome</keyword>
<evidence type="ECO:0000313" key="2">
    <source>
        <dbReference type="EMBL" id="TDZ65916.1"/>
    </source>
</evidence>
<accession>A0A4R8RJG2</accession>
<feature type="region of interest" description="Disordered" evidence="1">
    <location>
        <begin position="13"/>
        <end position="34"/>
    </location>
</feature>